<accession>A0ABS0NLH6</accession>
<keyword evidence="5" id="KW-0963">Cytoplasm</keyword>
<evidence type="ECO:0000256" key="4">
    <source>
        <dbReference type="ARBA" id="ARBA00013346"/>
    </source>
</evidence>
<evidence type="ECO:0000256" key="1">
    <source>
        <dbReference type="ARBA" id="ARBA00004496"/>
    </source>
</evidence>
<keyword evidence="7" id="KW-0808">Transferase</keyword>
<evidence type="ECO:0000256" key="11">
    <source>
        <dbReference type="ARBA" id="ARBA00031350"/>
    </source>
</evidence>
<protein>
    <recommendedName>
        <fullName evidence="4">Protein-L-isoaspartate O-methyltransferase</fullName>
        <ecNumber evidence="3">2.1.1.77</ecNumber>
    </recommendedName>
    <alternativeName>
        <fullName evidence="11">L-isoaspartyl protein carboxyl methyltransferase</fullName>
    </alternativeName>
    <alternativeName>
        <fullName evidence="9">Protein L-isoaspartyl methyltransferase</fullName>
    </alternativeName>
    <alternativeName>
        <fullName evidence="10">Protein-beta-aspartate methyltransferase</fullName>
    </alternativeName>
</protein>
<feature type="compositionally biased region" description="Basic and acidic residues" evidence="12">
    <location>
        <begin position="1"/>
        <end position="11"/>
    </location>
</feature>
<dbReference type="GO" id="GO:0032259">
    <property type="term" value="P:methylation"/>
    <property type="evidence" value="ECO:0007669"/>
    <property type="project" value="UniProtKB-KW"/>
</dbReference>
<organism evidence="13 14">
    <name type="scientific">Streptomyces pactum</name>
    <dbReference type="NCBI Taxonomy" id="68249"/>
    <lineage>
        <taxon>Bacteria</taxon>
        <taxon>Bacillati</taxon>
        <taxon>Actinomycetota</taxon>
        <taxon>Actinomycetes</taxon>
        <taxon>Kitasatosporales</taxon>
        <taxon>Streptomycetaceae</taxon>
        <taxon>Streptomyces</taxon>
    </lineage>
</organism>
<dbReference type="InterPro" id="IPR000682">
    <property type="entry name" value="PCMT"/>
</dbReference>
<dbReference type="EC" id="2.1.1.77" evidence="3"/>
<comment type="similarity">
    <text evidence="2">Belongs to the methyltransferase superfamily. L-isoaspartyl/D-aspartyl protein methyltransferase family.</text>
</comment>
<sequence>MGLDSGRDRTTHRGRHRRRAARSTRVNDTQIANARPRLAALVEELRDTGALRTPEWVTAFAAVPRHLFVPQWYSQETNEQGLAVWRRRDADDDRGAWLDAVYSDQTLVTALDPATAEQVDDDAWTGLPTSSNTMPSVIAGMLEDLSVRDGDQVWDVGTGTGYLTALLCTRLGSRHVYSTDVVPDLVETARRRLAQLGHEPHLAAGDARDGYPGDASFDRVIATCSVPAVPPAWVEQTRPGGLILTDIALGIEGGVVRLTIDADRSGSGRFTAGGGRFMAARGDAHTYPAANRPAQAPATHTRPTTVTAADIRAHYPFRLLLAFHLPTVELVYHLDDDTGAMAIQLQHPDGSWARAPLSGPQTVTVGGSPELWHRVEDAWNWWNLEGRPDHTQFGYRREADGSAHVWHIPTGRAWPL</sequence>
<evidence type="ECO:0000256" key="3">
    <source>
        <dbReference type="ARBA" id="ARBA00011890"/>
    </source>
</evidence>
<feature type="region of interest" description="Disordered" evidence="12">
    <location>
        <begin position="1"/>
        <end position="26"/>
    </location>
</feature>
<feature type="compositionally biased region" description="Basic residues" evidence="12">
    <location>
        <begin position="12"/>
        <end position="22"/>
    </location>
</feature>
<dbReference type="CDD" id="cd02440">
    <property type="entry name" value="AdoMet_MTases"/>
    <property type="match status" value="1"/>
</dbReference>
<proteinExistence type="inferred from homology"/>
<dbReference type="Proteomes" id="UP000807371">
    <property type="component" value="Unassembled WGS sequence"/>
</dbReference>
<name>A0ABS0NLH6_9ACTN</name>
<evidence type="ECO:0000256" key="12">
    <source>
        <dbReference type="SAM" id="MobiDB-lite"/>
    </source>
</evidence>
<dbReference type="EMBL" id="JACYXC010000001">
    <property type="protein sequence ID" value="MBH5336059.1"/>
    <property type="molecule type" value="Genomic_DNA"/>
</dbReference>
<keyword evidence="6 13" id="KW-0489">Methyltransferase</keyword>
<dbReference type="InterPro" id="IPR029063">
    <property type="entry name" value="SAM-dependent_MTases_sf"/>
</dbReference>
<evidence type="ECO:0000256" key="8">
    <source>
        <dbReference type="ARBA" id="ARBA00022691"/>
    </source>
</evidence>
<dbReference type="Pfam" id="PF01135">
    <property type="entry name" value="PCMT"/>
    <property type="match status" value="1"/>
</dbReference>
<evidence type="ECO:0000256" key="6">
    <source>
        <dbReference type="ARBA" id="ARBA00022603"/>
    </source>
</evidence>
<evidence type="ECO:0000256" key="2">
    <source>
        <dbReference type="ARBA" id="ARBA00005369"/>
    </source>
</evidence>
<keyword evidence="14" id="KW-1185">Reference proteome</keyword>
<reference evidence="13 14" key="1">
    <citation type="submission" date="2020-09" db="EMBL/GenBank/DDBJ databases">
        <title>Biosynthesis of the nuclear factor of activated T cells inhibitor NFAT-133 and its congeners in Streptomyces pactum.</title>
        <authorList>
            <person name="Zhou W."/>
            <person name="Posri P."/>
            <person name="Abugrain M.E."/>
            <person name="Weisberg A.J."/>
            <person name="Chang J.H."/>
            <person name="Mahmud T."/>
        </authorList>
    </citation>
    <scope>NUCLEOTIDE SEQUENCE [LARGE SCALE GENOMIC DNA]</scope>
    <source>
        <strain evidence="13 14">ATCC 27456</strain>
    </source>
</reference>
<evidence type="ECO:0000256" key="7">
    <source>
        <dbReference type="ARBA" id="ARBA00022679"/>
    </source>
</evidence>
<comment type="subcellular location">
    <subcellularLocation>
        <location evidence="1">Cytoplasm</location>
    </subcellularLocation>
</comment>
<evidence type="ECO:0000256" key="10">
    <source>
        <dbReference type="ARBA" id="ARBA00031323"/>
    </source>
</evidence>
<gene>
    <name evidence="13" type="ORF">IHE55_15190</name>
</gene>
<evidence type="ECO:0000256" key="5">
    <source>
        <dbReference type="ARBA" id="ARBA00022490"/>
    </source>
</evidence>
<keyword evidence="8" id="KW-0949">S-adenosyl-L-methionine</keyword>
<evidence type="ECO:0000313" key="13">
    <source>
        <dbReference type="EMBL" id="MBH5336059.1"/>
    </source>
</evidence>
<dbReference type="PANTHER" id="PTHR11579">
    <property type="entry name" value="PROTEIN-L-ISOASPARTATE O-METHYLTRANSFERASE"/>
    <property type="match status" value="1"/>
</dbReference>
<evidence type="ECO:0000256" key="9">
    <source>
        <dbReference type="ARBA" id="ARBA00030757"/>
    </source>
</evidence>
<dbReference type="GO" id="GO:0008168">
    <property type="term" value="F:methyltransferase activity"/>
    <property type="evidence" value="ECO:0007669"/>
    <property type="project" value="UniProtKB-KW"/>
</dbReference>
<evidence type="ECO:0000313" key="14">
    <source>
        <dbReference type="Proteomes" id="UP000807371"/>
    </source>
</evidence>
<dbReference type="SUPFAM" id="SSF53335">
    <property type="entry name" value="S-adenosyl-L-methionine-dependent methyltransferases"/>
    <property type="match status" value="1"/>
</dbReference>
<dbReference type="PANTHER" id="PTHR11579:SF0">
    <property type="entry name" value="PROTEIN-L-ISOASPARTATE(D-ASPARTATE) O-METHYLTRANSFERASE"/>
    <property type="match status" value="1"/>
</dbReference>
<dbReference type="Gene3D" id="3.40.50.150">
    <property type="entry name" value="Vaccinia Virus protein VP39"/>
    <property type="match status" value="1"/>
</dbReference>
<comment type="caution">
    <text evidence="13">The sequence shown here is derived from an EMBL/GenBank/DDBJ whole genome shotgun (WGS) entry which is preliminary data.</text>
</comment>